<evidence type="ECO:0000313" key="2">
    <source>
        <dbReference type="Proteomes" id="UP000663419"/>
    </source>
</evidence>
<sequence length="157" mass="17930">MSNGHCSSPSLIPRPIAVNSVRENEIPDASSNTQNLEASAEHIPQDAAEDGVVDEYEKLALSLRDCDWEQLQKEFADAMDERSQVEMALHKETAELLEMFIAWSQTTAYRDEDRAYKRFKTRMGFAQTSETKLEEKKKHYANVVRAFENALALLQFD</sequence>
<proteinExistence type="predicted"/>
<dbReference type="Proteomes" id="UP000663419">
    <property type="component" value="Chromosome 3"/>
</dbReference>
<dbReference type="AlphaFoldDB" id="A0A8A1LKN3"/>
<organism evidence="1 2">
    <name type="scientific">Ajellomyces capsulatus (strain H88)</name>
    <name type="common">Darling's disease fungus</name>
    <name type="synonym">Histoplasma capsulatum</name>
    <dbReference type="NCBI Taxonomy" id="544711"/>
    <lineage>
        <taxon>Eukaryota</taxon>
        <taxon>Fungi</taxon>
        <taxon>Dikarya</taxon>
        <taxon>Ascomycota</taxon>
        <taxon>Pezizomycotina</taxon>
        <taxon>Eurotiomycetes</taxon>
        <taxon>Eurotiomycetidae</taxon>
        <taxon>Onygenales</taxon>
        <taxon>Ajellomycetaceae</taxon>
        <taxon>Histoplasma</taxon>
    </lineage>
</organism>
<evidence type="ECO:0000313" key="1">
    <source>
        <dbReference type="EMBL" id="QSS53555.1"/>
    </source>
</evidence>
<name>A0A8A1LKN3_AJEC8</name>
<dbReference type="EMBL" id="CP069104">
    <property type="protein sequence ID" value="QSS53555.1"/>
    <property type="molecule type" value="Genomic_DNA"/>
</dbReference>
<gene>
    <name evidence="1" type="ORF">I7I53_00850</name>
</gene>
<protein>
    <submittedName>
        <fullName evidence="1">Uncharacterized protein</fullName>
    </submittedName>
</protein>
<accession>A0A8A1LKN3</accession>
<dbReference type="VEuPathDB" id="FungiDB:I7I53_00850"/>
<reference evidence="1" key="1">
    <citation type="submission" date="2021-01" db="EMBL/GenBank/DDBJ databases">
        <title>Chromosome-level genome assembly of a human fungal pathogen reveals clustering of transcriptionally co-regulated genes.</title>
        <authorList>
            <person name="Voorhies M."/>
            <person name="Cohen S."/>
            <person name="Shea T.P."/>
            <person name="Petrus S."/>
            <person name="Munoz J.F."/>
            <person name="Poplawski S."/>
            <person name="Goldman W.E."/>
            <person name="Michael T."/>
            <person name="Cuomo C.A."/>
            <person name="Sil A."/>
            <person name="Beyhan S."/>
        </authorList>
    </citation>
    <scope>NUCLEOTIDE SEQUENCE</scope>
    <source>
        <strain evidence="1">H88</strain>
    </source>
</reference>